<dbReference type="Gene3D" id="3.30.750.24">
    <property type="entry name" value="STAS domain"/>
    <property type="match status" value="1"/>
</dbReference>
<dbReference type="Proteomes" id="UP001144096">
    <property type="component" value="Unassembled WGS sequence"/>
</dbReference>
<dbReference type="InterPro" id="IPR036513">
    <property type="entry name" value="STAS_dom_sf"/>
</dbReference>
<reference evidence="2" key="1">
    <citation type="submission" date="2022-06" db="EMBL/GenBank/DDBJ databases">
        <title>Amycolatopsis iheyaensis sp. nov., a new species of the genus Amycolatopsis isolated from soil in Iheya island, Japan.</title>
        <authorList>
            <person name="Ngamcharungchit C."/>
            <person name="Kanto H."/>
            <person name="Take A."/>
            <person name="Intra B."/>
            <person name="Matsumoto A."/>
            <person name="Panbangred W."/>
            <person name="Inahashi Y."/>
        </authorList>
    </citation>
    <scope>NUCLEOTIDE SEQUENCE</scope>
    <source>
        <strain evidence="2">OK19-0408</strain>
    </source>
</reference>
<dbReference type="PANTHER" id="PTHR33495">
    <property type="entry name" value="ANTI-SIGMA FACTOR ANTAGONIST TM_1081-RELATED-RELATED"/>
    <property type="match status" value="1"/>
</dbReference>
<gene>
    <name evidence="2" type="ORF">M8542_43055</name>
</gene>
<dbReference type="RefSeq" id="WP_257926179.1">
    <property type="nucleotide sequence ID" value="NZ_JAMXQV010000034.1"/>
</dbReference>
<dbReference type="SUPFAM" id="SSF52091">
    <property type="entry name" value="SpoIIaa-like"/>
    <property type="match status" value="1"/>
</dbReference>
<protein>
    <submittedName>
        <fullName evidence="2">STAS domain-containing protein</fullName>
    </submittedName>
</protein>
<proteinExistence type="predicted"/>
<dbReference type="CDD" id="cd07043">
    <property type="entry name" value="STAS_anti-anti-sigma_factors"/>
    <property type="match status" value="1"/>
</dbReference>
<dbReference type="PANTHER" id="PTHR33495:SF2">
    <property type="entry name" value="ANTI-SIGMA FACTOR ANTAGONIST TM_1081-RELATED"/>
    <property type="match status" value="1"/>
</dbReference>
<evidence type="ECO:0000313" key="2">
    <source>
        <dbReference type="EMBL" id="MCR6489616.1"/>
    </source>
</evidence>
<dbReference type="AlphaFoldDB" id="A0A9X2NIW3"/>
<dbReference type="GO" id="GO:0043856">
    <property type="term" value="F:anti-sigma factor antagonist activity"/>
    <property type="evidence" value="ECO:0007669"/>
    <property type="project" value="TreeGrafter"/>
</dbReference>
<dbReference type="PROSITE" id="PS50801">
    <property type="entry name" value="STAS"/>
    <property type="match status" value="1"/>
</dbReference>
<dbReference type="Pfam" id="PF01740">
    <property type="entry name" value="STAS"/>
    <property type="match status" value="1"/>
</dbReference>
<organism evidence="2 3">
    <name type="scientific">Amycolatopsis iheyensis</name>
    <dbReference type="NCBI Taxonomy" id="2945988"/>
    <lineage>
        <taxon>Bacteria</taxon>
        <taxon>Bacillati</taxon>
        <taxon>Actinomycetota</taxon>
        <taxon>Actinomycetes</taxon>
        <taxon>Pseudonocardiales</taxon>
        <taxon>Pseudonocardiaceae</taxon>
        <taxon>Amycolatopsis</taxon>
    </lineage>
</organism>
<name>A0A9X2NIW3_9PSEU</name>
<keyword evidence="3" id="KW-1185">Reference proteome</keyword>
<accession>A0A9X2NIW3</accession>
<evidence type="ECO:0000259" key="1">
    <source>
        <dbReference type="PROSITE" id="PS50801"/>
    </source>
</evidence>
<feature type="domain" description="STAS" evidence="1">
    <location>
        <begin position="11"/>
        <end position="119"/>
    </location>
</feature>
<comment type="caution">
    <text evidence="2">The sequence shown here is derived from an EMBL/GenBank/DDBJ whole genome shotgun (WGS) entry which is preliminary data.</text>
</comment>
<dbReference type="InterPro" id="IPR002645">
    <property type="entry name" value="STAS_dom"/>
</dbReference>
<evidence type="ECO:0000313" key="3">
    <source>
        <dbReference type="Proteomes" id="UP001144096"/>
    </source>
</evidence>
<sequence>MGISFEPERLGIVRLETSTGVVALALSGELDAGTTPKLSGAVVRLLGEEREVLVLDLSDLAFIGAAGARSIRLTHDAAGATRLRVVTGGNRLVEYVLRTTGFAAVLDCYPTRSAALHAGSRTSFVSRANASWNVDR</sequence>
<dbReference type="EMBL" id="JAMXQV010000034">
    <property type="protein sequence ID" value="MCR6489616.1"/>
    <property type="molecule type" value="Genomic_DNA"/>
</dbReference>